<evidence type="ECO:0000313" key="3">
    <source>
        <dbReference type="EMBL" id="KYN41477.1"/>
    </source>
</evidence>
<protein>
    <recommendedName>
        <fullName evidence="2">Integrase catalytic domain-containing protein</fullName>
    </recommendedName>
</protein>
<dbReference type="EMBL" id="KQ981475">
    <property type="protein sequence ID" value="KYN41477.1"/>
    <property type="molecule type" value="Genomic_DNA"/>
</dbReference>
<feature type="domain" description="Integrase catalytic" evidence="2">
    <location>
        <begin position="1"/>
        <end position="97"/>
    </location>
</feature>
<proteinExistence type="predicted"/>
<dbReference type="AlphaFoldDB" id="A0A151JYM0"/>
<keyword evidence="4" id="KW-1185">Reference proteome</keyword>
<feature type="non-terminal residue" evidence="3">
    <location>
        <position position="1"/>
    </location>
</feature>
<reference evidence="3 4" key="1">
    <citation type="submission" date="2016-03" db="EMBL/GenBank/DDBJ databases">
        <title>Trachymyrmex septentrionalis WGS genome.</title>
        <authorList>
            <person name="Nygaard S."/>
            <person name="Hu H."/>
            <person name="Boomsma J."/>
            <person name="Zhang G."/>
        </authorList>
    </citation>
    <scope>NUCLEOTIDE SEQUENCE [LARGE SCALE GENOMIC DNA]</scope>
    <source>
        <strain evidence="3">Tsep2-gDNA-1</strain>
        <tissue evidence="3">Whole body</tissue>
    </source>
</reference>
<dbReference type="GO" id="GO:0003676">
    <property type="term" value="F:nucleic acid binding"/>
    <property type="evidence" value="ECO:0007669"/>
    <property type="project" value="InterPro"/>
</dbReference>
<dbReference type="InterPro" id="IPR001584">
    <property type="entry name" value="Integrase_cat-core"/>
</dbReference>
<dbReference type="STRING" id="34720.A0A151JYM0"/>
<dbReference type="PANTHER" id="PTHR38681:SF1">
    <property type="entry name" value="RETROVIRUS-RELATED POL POLYPROTEIN FROM TRANSPOSON 412-LIKE PROTEIN"/>
    <property type="match status" value="1"/>
</dbReference>
<dbReference type="InterPro" id="IPR036397">
    <property type="entry name" value="RNaseH_sf"/>
</dbReference>
<dbReference type="PROSITE" id="PS50994">
    <property type="entry name" value="INTEGRASE"/>
    <property type="match status" value="1"/>
</dbReference>
<dbReference type="Proteomes" id="UP000078541">
    <property type="component" value="Unassembled WGS sequence"/>
</dbReference>
<dbReference type="PANTHER" id="PTHR38681">
    <property type="entry name" value="RETROVIRUS-RELATED POL POLYPROTEIN FROM TRANSPOSON 412-LIKE PROTEIN-RELATED"/>
    <property type="match status" value="1"/>
</dbReference>
<dbReference type="InterPro" id="IPR012337">
    <property type="entry name" value="RNaseH-like_sf"/>
</dbReference>
<evidence type="ECO:0000256" key="1">
    <source>
        <dbReference type="SAM" id="MobiDB-lite"/>
    </source>
</evidence>
<sequence>SRQTIRSLFQALSKFLGSKKTRTSPYYLASNGLIERWHRTLKTAITCYEDGRQWLDLLPTVLLSLRTCLKEDLKCSPAELVHGAPLRVPREFLENLDPTDTKTFVMALRKRIRQLRPQPTHYYGKRRVFRQQQLKQATHVFVRKDGIRKPLQHPYIGPHEVIRRKKQVYVIHMNGHNVALSTERLKPAFLHNAEEVPESPQEATTENMAHYTKEKM</sequence>
<accession>A0A151JYM0</accession>
<gene>
    <name evidence="3" type="ORF">ALC56_04118</name>
</gene>
<name>A0A151JYM0_9HYME</name>
<evidence type="ECO:0000313" key="4">
    <source>
        <dbReference type="Proteomes" id="UP000078541"/>
    </source>
</evidence>
<dbReference type="SUPFAM" id="SSF53098">
    <property type="entry name" value="Ribonuclease H-like"/>
    <property type="match status" value="1"/>
</dbReference>
<evidence type="ECO:0000259" key="2">
    <source>
        <dbReference type="PROSITE" id="PS50994"/>
    </source>
</evidence>
<feature type="region of interest" description="Disordered" evidence="1">
    <location>
        <begin position="195"/>
        <end position="216"/>
    </location>
</feature>
<dbReference type="GO" id="GO:0015074">
    <property type="term" value="P:DNA integration"/>
    <property type="evidence" value="ECO:0007669"/>
    <property type="project" value="InterPro"/>
</dbReference>
<dbReference type="Gene3D" id="3.30.420.10">
    <property type="entry name" value="Ribonuclease H-like superfamily/Ribonuclease H"/>
    <property type="match status" value="1"/>
</dbReference>
<organism evidence="3 4">
    <name type="scientific">Trachymyrmex septentrionalis</name>
    <dbReference type="NCBI Taxonomy" id="34720"/>
    <lineage>
        <taxon>Eukaryota</taxon>
        <taxon>Metazoa</taxon>
        <taxon>Ecdysozoa</taxon>
        <taxon>Arthropoda</taxon>
        <taxon>Hexapoda</taxon>
        <taxon>Insecta</taxon>
        <taxon>Pterygota</taxon>
        <taxon>Neoptera</taxon>
        <taxon>Endopterygota</taxon>
        <taxon>Hymenoptera</taxon>
        <taxon>Apocrita</taxon>
        <taxon>Aculeata</taxon>
        <taxon>Formicoidea</taxon>
        <taxon>Formicidae</taxon>
        <taxon>Myrmicinae</taxon>
        <taxon>Trachymyrmex</taxon>
    </lineage>
</organism>